<dbReference type="Proteomes" id="UP001652432">
    <property type="component" value="Unassembled WGS sequence"/>
</dbReference>
<dbReference type="Pfam" id="PF20076">
    <property type="entry name" value="DUF6472"/>
    <property type="match status" value="1"/>
</dbReference>
<proteinExistence type="predicted"/>
<protein>
    <submittedName>
        <fullName evidence="2">DUF6472 family protein</fullName>
    </submittedName>
</protein>
<evidence type="ECO:0000259" key="1">
    <source>
        <dbReference type="Pfam" id="PF20076"/>
    </source>
</evidence>
<evidence type="ECO:0000313" key="3">
    <source>
        <dbReference type="Proteomes" id="UP001652432"/>
    </source>
</evidence>
<sequence>MTGNKKSPAGICEECNFYTYDDDYECYTCEQDLDEDEMARFLADEFRDCPYYQPGNEYLVVRKQM</sequence>
<evidence type="ECO:0000313" key="2">
    <source>
        <dbReference type="EMBL" id="MCU6745668.1"/>
    </source>
</evidence>
<dbReference type="EMBL" id="JAOQKJ010000015">
    <property type="protein sequence ID" value="MCU6745668.1"/>
    <property type="molecule type" value="Genomic_DNA"/>
</dbReference>
<accession>A0ABT2T5Z3</accession>
<reference evidence="2 3" key="1">
    <citation type="journal article" date="2021" name="ISME Commun">
        <title>Automated analysis of genomic sequences facilitates high-throughput and comprehensive description of bacteria.</title>
        <authorList>
            <person name="Hitch T.C.A."/>
        </authorList>
    </citation>
    <scope>NUCLEOTIDE SEQUENCE [LARGE SCALE GENOMIC DNA]</scope>
    <source>
        <strain evidence="2 3">Sanger_18</strain>
    </source>
</reference>
<name>A0ABT2T5Z3_9FIRM</name>
<dbReference type="InterPro" id="IPR045525">
    <property type="entry name" value="DUF6472"/>
</dbReference>
<comment type="caution">
    <text evidence="2">The sequence shown here is derived from an EMBL/GenBank/DDBJ whole genome shotgun (WGS) entry which is preliminary data.</text>
</comment>
<feature type="domain" description="DUF6472" evidence="1">
    <location>
        <begin position="11"/>
        <end position="65"/>
    </location>
</feature>
<gene>
    <name evidence="2" type="ORF">OCV77_14425</name>
</gene>
<organism evidence="2 3">
    <name type="scientific">Suilimivivens aceti</name>
    <dbReference type="NCBI Taxonomy" id="2981774"/>
    <lineage>
        <taxon>Bacteria</taxon>
        <taxon>Bacillati</taxon>
        <taxon>Bacillota</taxon>
        <taxon>Clostridia</taxon>
        <taxon>Lachnospirales</taxon>
        <taxon>Lachnospiraceae</taxon>
        <taxon>Suilimivivens</taxon>
    </lineage>
</organism>
<dbReference type="RefSeq" id="WP_118799154.1">
    <property type="nucleotide sequence ID" value="NZ_JAOQKJ010000015.1"/>
</dbReference>
<keyword evidence="3" id="KW-1185">Reference proteome</keyword>